<keyword evidence="1" id="KW-0472">Membrane</keyword>
<gene>
    <name evidence="2" type="ORF">COT71_00570</name>
</gene>
<dbReference type="EMBL" id="PEZP01000006">
    <property type="protein sequence ID" value="PIT98453.1"/>
    <property type="molecule type" value="Genomic_DNA"/>
</dbReference>
<keyword evidence="1" id="KW-1133">Transmembrane helix</keyword>
<name>A0A2M6X063_9BACT</name>
<accession>A0A2M6X063</accession>
<dbReference type="AlphaFoldDB" id="A0A2M6X063"/>
<feature type="transmembrane region" description="Helical" evidence="1">
    <location>
        <begin position="32"/>
        <end position="53"/>
    </location>
</feature>
<protein>
    <submittedName>
        <fullName evidence="2">Uncharacterized protein</fullName>
    </submittedName>
</protein>
<evidence type="ECO:0000313" key="3">
    <source>
        <dbReference type="Proteomes" id="UP000230731"/>
    </source>
</evidence>
<dbReference type="Proteomes" id="UP000230731">
    <property type="component" value="Unassembled WGS sequence"/>
</dbReference>
<reference evidence="3" key="1">
    <citation type="submission" date="2017-09" db="EMBL/GenBank/DDBJ databases">
        <title>Depth-based differentiation of microbial function through sediment-hosted aquifers and enrichment of novel symbionts in the deep terrestrial subsurface.</title>
        <authorList>
            <person name="Probst A.J."/>
            <person name="Ladd B."/>
            <person name="Jarett J.K."/>
            <person name="Geller-Mcgrath D.E."/>
            <person name="Sieber C.M.K."/>
            <person name="Emerson J.B."/>
            <person name="Anantharaman K."/>
            <person name="Thomas B.C."/>
            <person name="Malmstrom R."/>
            <person name="Stieglmeier M."/>
            <person name="Klingl A."/>
            <person name="Woyke T."/>
            <person name="Ryan C.M."/>
            <person name="Banfield J.F."/>
        </authorList>
    </citation>
    <scope>NUCLEOTIDE SEQUENCE [LARGE SCALE GENOMIC DNA]</scope>
</reference>
<evidence type="ECO:0000256" key="1">
    <source>
        <dbReference type="SAM" id="Phobius"/>
    </source>
</evidence>
<keyword evidence="1" id="KW-0812">Transmembrane</keyword>
<sequence length="80" mass="8841">MHSPLQELRRNGDSIEIVGNLLNETVIRYCRLLARLVFGALGAAMVEVAAGFVSRFNVFYLFITANHTVAVGAFDEAVER</sequence>
<evidence type="ECO:0000313" key="2">
    <source>
        <dbReference type="EMBL" id="PIT98453.1"/>
    </source>
</evidence>
<comment type="caution">
    <text evidence="2">The sequence shown here is derived from an EMBL/GenBank/DDBJ whole genome shotgun (WGS) entry which is preliminary data.</text>
</comment>
<organism evidence="2 3">
    <name type="scientific">Candidatus Andersenbacteria bacterium CG10_big_fil_rev_8_21_14_0_10_54_11</name>
    <dbReference type="NCBI Taxonomy" id="1974485"/>
    <lineage>
        <taxon>Bacteria</taxon>
        <taxon>Candidatus Anderseniibacteriota</taxon>
    </lineage>
</organism>
<proteinExistence type="predicted"/>